<accession>A0ABS2JYS6</accession>
<feature type="domain" description="Fumarylacetoacetase-like C-terminal" evidence="3">
    <location>
        <begin position="73"/>
        <end position="278"/>
    </location>
</feature>
<keyword evidence="2" id="KW-0479">Metal-binding</keyword>
<dbReference type="EMBL" id="JADIKE010000024">
    <property type="protein sequence ID" value="MBM7124136.1"/>
    <property type="molecule type" value="Genomic_DNA"/>
</dbReference>
<comment type="caution">
    <text evidence="4">The sequence shown here is derived from an EMBL/GenBank/DDBJ whole genome shotgun (WGS) entry which is preliminary data.</text>
</comment>
<dbReference type="PANTHER" id="PTHR42796:SF4">
    <property type="entry name" value="FUMARYLACETOACETATE HYDROLASE DOMAIN-CONTAINING PROTEIN 2A"/>
    <property type="match status" value="1"/>
</dbReference>
<proteinExistence type="inferred from homology"/>
<dbReference type="GO" id="GO:0016787">
    <property type="term" value="F:hydrolase activity"/>
    <property type="evidence" value="ECO:0007669"/>
    <property type="project" value="UniProtKB-KW"/>
</dbReference>
<sequence>MKLCRFGVAGAEKPGLIDAEGRLRDLSGICRDIDPTVLGPQGLTRLAKVDPASLPVVNESQRFGVPFTGTSKYICIGLNYSDHAVEAGLAVPSEPIVFLKATSALCGPNDDTIQPLGSTKLDWEVELGIVIGSRANNVAEADALSHVAGYCVLNDITERAFQMQSSQWDKGKGCDSFGPVGSWLVTADEVVDPQNLRLWLDVNGRRRQTGNTRTMIFSVKTLVSYVSRYMTLLPGDIISTGTPPGVGMFIKPEPVWLNVGDEVTLGIEGLGTQTQKIVAHSI</sequence>
<evidence type="ECO:0000256" key="2">
    <source>
        <dbReference type="ARBA" id="ARBA00022723"/>
    </source>
</evidence>
<evidence type="ECO:0000313" key="5">
    <source>
        <dbReference type="Proteomes" id="UP001430149"/>
    </source>
</evidence>
<dbReference type="InterPro" id="IPR036663">
    <property type="entry name" value="Fumarylacetoacetase_C_sf"/>
</dbReference>
<evidence type="ECO:0000256" key="1">
    <source>
        <dbReference type="ARBA" id="ARBA00010211"/>
    </source>
</evidence>
<gene>
    <name evidence="4" type="ORF">ISP19_01985</name>
</gene>
<dbReference type="InterPro" id="IPR011234">
    <property type="entry name" value="Fumarylacetoacetase-like_C"/>
</dbReference>
<evidence type="ECO:0000313" key="4">
    <source>
        <dbReference type="EMBL" id="MBM7124136.1"/>
    </source>
</evidence>
<keyword evidence="5" id="KW-1185">Reference proteome</keyword>
<dbReference type="Gene3D" id="3.90.850.10">
    <property type="entry name" value="Fumarylacetoacetase-like, C-terminal domain"/>
    <property type="match status" value="1"/>
</dbReference>
<comment type="similarity">
    <text evidence="1">Belongs to the FAH family.</text>
</comment>
<protein>
    <submittedName>
        <fullName evidence="4">Fumarylacetoacetate hydrolase family protein</fullName>
    </submittedName>
</protein>
<reference evidence="4" key="1">
    <citation type="submission" date="2020-10" db="EMBL/GenBank/DDBJ databases">
        <title>Phylogeny of dyella-like bacteria.</title>
        <authorList>
            <person name="Fu J."/>
        </authorList>
    </citation>
    <scope>NUCLEOTIDE SEQUENCE</scope>
    <source>
        <strain evidence="4">DHOC52</strain>
    </source>
</reference>
<keyword evidence="4" id="KW-0378">Hydrolase</keyword>
<dbReference type="PANTHER" id="PTHR42796">
    <property type="entry name" value="FUMARYLACETOACETATE HYDROLASE DOMAIN-CONTAINING PROTEIN 2A-RELATED"/>
    <property type="match status" value="1"/>
</dbReference>
<organism evidence="4 5">
    <name type="scientific">Dyella flava</name>
    <dbReference type="NCBI Taxonomy" id="1920170"/>
    <lineage>
        <taxon>Bacteria</taxon>
        <taxon>Pseudomonadati</taxon>
        <taxon>Pseudomonadota</taxon>
        <taxon>Gammaproteobacteria</taxon>
        <taxon>Lysobacterales</taxon>
        <taxon>Rhodanobacteraceae</taxon>
        <taxon>Dyella</taxon>
    </lineage>
</organism>
<name>A0ABS2JYS6_9GAMM</name>
<dbReference type="Pfam" id="PF01557">
    <property type="entry name" value="FAA_hydrolase"/>
    <property type="match status" value="1"/>
</dbReference>
<dbReference type="InterPro" id="IPR051121">
    <property type="entry name" value="FAH"/>
</dbReference>
<evidence type="ECO:0000259" key="3">
    <source>
        <dbReference type="Pfam" id="PF01557"/>
    </source>
</evidence>
<dbReference type="Proteomes" id="UP001430149">
    <property type="component" value="Unassembled WGS sequence"/>
</dbReference>
<dbReference type="RefSeq" id="WP_204679154.1">
    <property type="nucleotide sequence ID" value="NZ_BSNR01000006.1"/>
</dbReference>
<dbReference type="SUPFAM" id="SSF56529">
    <property type="entry name" value="FAH"/>
    <property type="match status" value="1"/>
</dbReference>